<name>A0A7S4RXS2_9STRA</name>
<accession>A0A7S4RXS2</accession>
<gene>
    <name evidence="3" type="ORF">DBRI00130_LOCUS25917</name>
</gene>
<feature type="coiled-coil region" evidence="1">
    <location>
        <begin position="174"/>
        <end position="201"/>
    </location>
</feature>
<evidence type="ECO:0000256" key="2">
    <source>
        <dbReference type="SAM" id="MobiDB-lite"/>
    </source>
</evidence>
<feature type="compositionally biased region" description="Low complexity" evidence="2">
    <location>
        <begin position="95"/>
        <end position="115"/>
    </location>
</feature>
<protein>
    <submittedName>
        <fullName evidence="3">Uncharacterized protein</fullName>
    </submittedName>
</protein>
<dbReference type="AlphaFoldDB" id="A0A7S4RXS2"/>
<reference evidence="3" key="1">
    <citation type="submission" date="2021-01" db="EMBL/GenBank/DDBJ databases">
        <authorList>
            <person name="Corre E."/>
            <person name="Pelletier E."/>
            <person name="Niang G."/>
            <person name="Scheremetjew M."/>
            <person name="Finn R."/>
            <person name="Kale V."/>
            <person name="Holt S."/>
            <person name="Cochrane G."/>
            <person name="Meng A."/>
            <person name="Brown T."/>
            <person name="Cohen L."/>
        </authorList>
    </citation>
    <scope>NUCLEOTIDE SEQUENCE</scope>
    <source>
        <strain evidence="3">GSO104</strain>
    </source>
</reference>
<feature type="compositionally biased region" description="Polar residues" evidence="2">
    <location>
        <begin position="1"/>
        <end position="15"/>
    </location>
</feature>
<sequence length="223" mass="25059">MRTSMTKESGSNSRRMSVRSDSALRKSLKEILPLHDQFDEEHIQVPVLEQDFNLASKNAFKQASAPITRRNSISSNACSTSYDCHSVYFNLASKPASAPSSRRNSLRSNSSSTSNDCRGVQSAPNITKIDTETTVKDIISDHNCWADVQQKIKSARLVTSLGVSEVLSDYIVTHAEGLEQMKEMKKQIQKEMQKHKQIQRQPLFKPEKTAQNVKRRLSCVMGL</sequence>
<evidence type="ECO:0000313" key="3">
    <source>
        <dbReference type="EMBL" id="CAE4628185.1"/>
    </source>
</evidence>
<feature type="region of interest" description="Disordered" evidence="2">
    <location>
        <begin position="95"/>
        <end position="122"/>
    </location>
</feature>
<feature type="region of interest" description="Disordered" evidence="2">
    <location>
        <begin position="1"/>
        <end position="22"/>
    </location>
</feature>
<keyword evidence="1" id="KW-0175">Coiled coil</keyword>
<organism evidence="3">
    <name type="scientific">Ditylum brightwellii</name>
    <dbReference type="NCBI Taxonomy" id="49249"/>
    <lineage>
        <taxon>Eukaryota</taxon>
        <taxon>Sar</taxon>
        <taxon>Stramenopiles</taxon>
        <taxon>Ochrophyta</taxon>
        <taxon>Bacillariophyta</taxon>
        <taxon>Mediophyceae</taxon>
        <taxon>Lithodesmiophycidae</taxon>
        <taxon>Lithodesmiales</taxon>
        <taxon>Lithodesmiaceae</taxon>
        <taxon>Ditylum</taxon>
    </lineage>
</organism>
<dbReference type="EMBL" id="HBNS01033101">
    <property type="protein sequence ID" value="CAE4628185.1"/>
    <property type="molecule type" value="Transcribed_RNA"/>
</dbReference>
<evidence type="ECO:0000256" key="1">
    <source>
        <dbReference type="SAM" id="Coils"/>
    </source>
</evidence>
<proteinExistence type="predicted"/>